<protein>
    <submittedName>
        <fullName evidence="1">Uncharacterized protein</fullName>
    </submittedName>
</protein>
<accession>A0A6C0JVS8</accession>
<reference evidence="1" key="1">
    <citation type="journal article" date="2020" name="Nature">
        <title>Giant virus diversity and host interactions through global metagenomics.</title>
        <authorList>
            <person name="Schulz F."/>
            <person name="Roux S."/>
            <person name="Paez-Espino D."/>
            <person name="Jungbluth S."/>
            <person name="Walsh D.A."/>
            <person name="Denef V.J."/>
            <person name="McMahon K.D."/>
            <person name="Konstantinidis K.T."/>
            <person name="Eloe-Fadrosh E.A."/>
            <person name="Kyrpides N.C."/>
            <person name="Woyke T."/>
        </authorList>
    </citation>
    <scope>NUCLEOTIDE SEQUENCE</scope>
    <source>
        <strain evidence="1">GVMAG-S-1062768-28</strain>
    </source>
</reference>
<name>A0A6C0JVS8_9ZZZZ</name>
<evidence type="ECO:0000313" key="1">
    <source>
        <dbReference type="EMBL" id="QHU08008.1"/>
    </source>
</evidence>
<proteinExistence type="predicted"/>
<dbReference type="EMBL" id="MN740694">
    <property type="protein sequence ID" value="QHU08008.1"/>
    <property type="molecule type" value="Genomic_DNA"/>
</dbReference>
<dbReference type="AlphaFoldDB" id="A0A6C0JVS8"/>
<sequence>MSNYINALIEFNKENWPEMDGHEFGTPVFMDEESMFMIECGNPPHGSSLLGHGATVEEAKNDAARNWLSFWRSWETNVTEELRTDWAHYETLAGGPIPVDVETDEE</sequence>
<organism evidence="1">
    <name type="scientific">viral metagenome</name>
    <dbReference type="NCBI Taxonomy" id="1070528"/>
    <lineage>
        <taxon>unclassified sequences</taxon>
        <taxon>metagenomes</taxon>
        <taxon>organismal metagenomes</taxon>
    </lineage>
</organism>